<dbReference type="Gene3D" id="1.10.443.10">
    <property type="entry name" value="Intergrase catalytic core"/>
    <property type="match status" value="1"/>
</dbReference>
<evidence type="ECO:0000259" key="3">
    <source>
        <dbReference type="PROSITE" id="PS51898"/>
    </source>
</evidence>
<protein>
    <submittedName>
        <fullName evidence="4">Integrase</fullName>
    </submittedName>
</protein>
<gene>
    <name evidence="4" type="ORF">FHU38_004658</name>
</gene>
<sequence>MSQTSHNIRFWNIERYKGKRKTTYRVRWLVEKRKFGKYFATAALADSYRARLMSAARDGEAFNMETGLPVSMSRERTPMTWYAFACRYMDMKWPDSSPKYRKSIAESLTRITVALLRESSALPEGRILRKALMTAFNTKARDNLTAEVSQTLKAVERASRDVADLAKPEVLRSVLQALDLNVDGSRAAPNTVRIRRVALGNALDYAVEGKLLATNPLGEVKTKKRTYALKEVDPECAVNPMQARMLLEAVGTVGKQGPRLVAFFACMYYAGLRPEEAANLKKQSLAIPESGWGDLNLDGARPEIGKEWTDSGEASEEGPLKHRQASIGRTVPCPPALTEILHNHLARFGTARDGRLFRGARDGGRVGSTVYGRVWAASRERVFTADVLSGPLAKRPYDLRHACVSTWLSAGVEPTRVAKWAGHSVAVLLKVYAKCLDGGEATARARAERGLQGW</sequence>
<keyword evidence="1" id="KW-0233">DNA recombination</keyword>
<feature type="domain" description="Tyr recombinase" evidence="3">
    <location>
        <begin position="232"/>
        <end position="446"/>
    </location>
</feature>
<dbReference type="InterPro" id="IPR002104">
    <property type="entry name" value="Integrase_catalytic"/>
</dbReference>
<dbReference type="PANTHER" id="PTHR30349">
    <property type="entry name" value="PHAGE INTEGRASE-RELATED"/>
    <property type="match status" value="1"/>
</dbReference>
<evidence type="ECO:0000313" key="4">
    <source>
        <dbReference type="EMBL" id="NIJ14314.1"/>
    </source>
</evidence>
<evidence type="ECO:0000256" key="1">
    <source>
        <dbReference type="ARBA" id="ARBA00023172"/>
    </source>
</evidence>
<dbReference type="InterPro" id="IPR013762">
    <property type="entry name" value="Integrase-like_cat_sf"/>
</dbReference>
<dbReference type="GO" id="GO:0015074">
    <property type="term" value="P:DNA integration"/>
    <property type="evidence" value="ECO:0007669"/>
    <property type="project" value="InterPro"/>
</dbReference>
<dbReference type="EMBL" id="JAAOYM010000001">
    <property type="protein sequence ID" value="NIJ14314.1"/>
    <property type="molecule type" value="Genomic_DNA"/>
</dbReference>
<dbReference type="GO" id="GO:0006310">
    <property type="term" value="P:DNA recombination"/>
    <property type="evidence" value="ECO:0007669"/>
    <property type="project" value="UniProtKB-KW"/>
</dbReference>
<evidence type="ECO:0000256" key="2">
    <source>
        <dbReference type="SAM" id="MobiDB-lite"/>
    </source>
</evidence>
<dbReference type="SUPFAM" id="SSF56349">
    <property type="entry name" value="DNA breaking-rejoining enzymes"/>
    <property type="match status" value="1"/>
</dbReference>
<accession>A0A7X5UU64</accession>
<name>A0A7X5UU64_9PSEU</name>
<feature type="region of interest" description="Disordered" evidence="2">
    <location>
        <begin position="306"/>
        <end position="328"/>
    </location>
</feature>
<comment type="caution">
    <text evidence="4">The sequence shown here is derived from an EMBL/GenBank/DDBJ whole genome shotgun (WGS) entry which is preliminary data.</text>
</comment>
<keyword evidence="5" id="KW-1185">Reference proteome</keyword>
<dbReference type="GO" id="GO:0003677">
    <property type="term" value="F:DNA binding"/>
    <property type="evidence" value="ECO:0007669"/>
    <property type="project" value="InterPro"/>
</dbReference>
<dbReference type="InterPro" id="IPR050090">
    <property type="entry name" value="Tyrosine_recombinase_XerCD"/>
</dbReference>
<dbReference type="RefSeq" id="WP_167175157.1">
    <property type="nucleotide sequence ID" value="NZ_JAAOYM010000001.1"/>
</dbReference>
<organism evidence="4 5">
    <name type="scientific">Saccharomonospora amisosensis</name>
    <dbReference type="NCBI Taxonomy" id="1128677"/>
    <lineage>
        <taxon>Bacteria</taxon>
        <taxon>Bacillati</taxon>
        <taxon>Actinomycetota</taxon>
        <taxon>Actinomycetes</taxon>
        <taxon>Pseudonocardiales</taxon>
        <taxon>Pseudonocardiaceae</taxon>
        <taxon>Saccharomonospora</taxon>
    </lineage>
</organism>
<dbReference type="PROSITE" id="PS51898">
    <property type="entry name" value="TYR_RECOMBINASE"/>
    <property type="match status" value="1"/>
</dbReference>
<dbReference type="AlphaFoldDB" id="A0A7X5UU64"/>
<proteinExistence type="predicted"/>
<evidence type="ECO:0000313" key="5">
    <source>
        <dbReference type="Proteomes" id="UP000545493"/>
    </source>
</evidence>
<dbReference type="PANTHER" id="PTHR30349:SF64">
    <property type="entry name" value="PROPHAGE INTEGRASE INTD-RELATED"/>
    <property type="match status" value="1"/>
</dbReference>
<dbReference type="Proteomes" id="UP000545493">
    <property type="component" value="Unassembled WGS sequence"/>
</dbReference>
<reference evidence="4 5" key="1">
    <citation type="submission" date="2020-03" db="EMBL/GenBank/DDBJ databases">
        <title>Sequencing the genomes of 1000 actinobacteria strains.</title>
        <authorList>
            <person name="Klenk H.-P."/>
        </authorList>
    </citation>
    <scope>NUCLEOTIDE SEQUENCE [LARGE SCALE GENOMIC DNA]</scope>
    <source>
        <strain evidence="4 5">DSM 45685</strain>
    </source>
</reference>
<dbReference type="InterPro" id="IPR011010">
    <property type="entry name" value="DNA_brk_join_enz"/>
</dbReference>